<evidence type="ECO:0000313" key="2">
    <source>
        <dbReference type="Proteomes" id="UP001054945"/>
    </source>
</evidence>
<dbReference type="EMBL" id="BPLR01011254">
    <property type="protein sequence ID" value="GIY45263.1"/>
    <property type="molecule type" value="Genomic_DNA"/>
</dbReference>
<reference evidence="1 2" key="1">
    <citation type="submission" date="2021-06" db="EMBL/GenBank/DDBJ databases">
        <title>Caerostris extrusa draft genome.</title>
        <authorList>
            <person name="Kono N."/>
            <person name="Arakawa K."/>
        </authorList>
    </citation>
    <scope>NUCLEOTIDE SEQUENCE [LARGE SCALE GENOMIC DNA]</scope>
</reference>
<dbReference type="Proteomes" id="UP001054945">
    <property type="component" value="Unassembled WGS sequence"/>
</dbReference>
<proteinExistence type="predicted"/>
<keyword evidence="2" id="KW-1185">Reference proteome</keyword>
<evidence type="ECO:0000313" key="1">
    <source>
        <dbReference type="EMBL" id="GIY45263.1"/>
    </source>
</evidence>
<sequence>MIIVYARLWMEHTDKVAGAHCVTEVKVFEPLSPTWPILQWPEYAYVMCQKRSFTENLVRCQITENATMAQLASL</sequence>
<gene>
    <name evidence="1" type="ORF">CEXT_624361</name>
</gene>
<comment type="caution">
    <text evidence="1">The sequence shown here is derived from an EMBL/GenBank/DDBJ whole genome shotgun (WGS) entry which is preliminary data.</text>
</comment>
<organism evidence="1 2">
    <name type="scientific">Caerostris extrusa</name>
    <name type="common">Bark spider</name>
    <name type="synonym">Caerostris bankana</name>
    <dbReference type="NCBI Taxonomy" id="172846"/>
    <lineage>
        <taxon>Eukaryota</taxon>
        <taxon>Metazoa</taxon>
        <taxon>Ecdysozoa</taxon>
        <taxon>Arthropoda</taxon>
        <taxon>Chelicerata</taxon>
        <taxon>Arachnida</taxon>
        <taxon>Araneae</taxon>
        <taxon>Araneomorphae</taxon>
        <taxon>Entelegynae</taxon>
        <taxon>Araneoidea</taxon>
        <taxon>Araneidae</taxon>
        <taxon>Caerostris</taxon>
    </lineage>
</organism>
<dbReference type="AlphaFoldDB" id="A0AAV4TF50"/>
<protein>
    <submittedName>
        <fullName evidence="1">Uncharacterized protein</fullName>
    </submittedName>
</protein>
<accession>A0AAV4TF50</accession>
<name>A0AAV4TF50_CAEEX</name>